<organism evidence="5 6">
    <name type="scientific">Robiginitalea myxolifaciens</name>
    <dbReference type="NCBI Taxonomy" id="400055"/>
    <lineage>
        <taxon>Bacteria</taxon>
        <taxon>Pseudomonadati</taxon>
        <taxon>Bacteroidota</taxon>
        <taxon>Flavobacteriia</taxon>
        <taxon>Flavobacteriales</taxon>
        <taxon>Flavobacteriaceae</taxon>
        <taxon>Robiginitalea</taxon>
    </lineage>
</organism>
<dbReference type="InterPro" id="IPR001451">
    <property type="entry name" value="Hexapep"/>
</dbReference>
<evidence type="ECO:0000313" key="6">
    <source>
        <dbReference type="Proteomes" id="UP000199534"/>
    </source>
</evidence>
<sequence>MIKRLLLSLPFVPGIAQWWLKTRLKGQVQVIFGQKSFIGKSASFEGNNALGANSSFHSSHLGYGSYIGAGCAFTNTHIGKYCSIGNDVTGVFGKHPAEKFVSTHPAFFSTRKQAGFTYVKEQQYTEFEPPLDPNTPYSIKIGNDVWIGNHVRIMDGVTIGDGAIIATNTLVRKDVEPYSIVGGSPGKHLKYRFEQDQREFLIGFKWWNKDPEWIAANADRFRDISSFIGTFEK</sequence>
<keyword evidence="6" id="KW-1185">Reference proteome</keyword>
<dbReference type="GO" id="GO:0016746">
    <property type="term" value="F:acyltransferase activity"/>
    <property type="evidence" value="ECO:0007669"/>
    <property type="project" value="UniProtKB-KW"/>
</dbReference>
<dbReference type="InterPro" id="IPR050179">
    <property type="entry name" value="Trans_hexapeptide_repeat"/>
</dbReference>
<dbReference type="RefSeq" id="WP_092982532.1">
    <property type="nucleotide sequence ID" value="NZ_FOYQ01000002.1"/>
</dbReference>
<dbReference type="Pfam" id="PF00132">
    <property type="entry name" value="Hexapep"/>
    <property type="match status" value="1"/>
</dbReference>
<dbReference type="CDD" id="cd03349">
    <property type="entry name" value="LbH_XAT"/>
    <property type="match status" value="1"/>
</dbReference>
<dbReference type="SUPFAM" id="SSF51161">
    <property type="entry name" value="Trimeric LpxA-like enzymes"/>
    <property type="match status" value="1"/>
</dbReference>
<evidence type="ECO:0000256" key="1">
    <source>
        <dbReference type="ARBA" id="ARBA00007274"/>
    </source>
</evidence>
<evidence type="ECO:0000313" key="5">
    <source>
        <dbReference type="EMBL" id="SFR48397.1"/>
    </source>
</evidence>
<protein>
    <submittedName>
        <fullName evidence="5">Acetyltransferase (Isoleucine patch superfamily)</fullName>
    </submittedName>
</protein>
<keyword evidence="4" id="KW-0012">Acyltransferase</keyword>
<keyword evidence="3" id="KW-0677">Repeat</keyword>
<dbReference type="STRING" id="400055.SAMN04490243_2087"/>
<dbReference type="OrthoDB" id="9814490at2"/>
<dbReference type="AlphaFoldDB" id="A0A1I6H235"/>
<proteinExistence type="inferred from homology"/>
<dbReference type="PANTHER" id="PTHR43300:SF11">
    <property type="entry name" value="ACETYLTRANSFERASE RV3034C-RELATED"/>
    <property type="match status" value="1"/>
</dbReference>
<evidence type="ECO:0000256" key="2">
    <source>
        <dbReference type="ARBA" id="ARBA00022679"/>
    </source>
</evidence>
<dbReference type="Proteomes" id="UP000199534">
    <property type="component" value="Unassembled WGS sequence"/>
</dbReference>
<accession>A0A1I6H235</accession>
<name>A0A1I6H235_9FLAO</name>
<reference evidence="5 6" key="1">
    <citation type="submission" date="2016-10" db="EMBL/GenBank/DDBJ databases">
        <authorList>
            <person name="de Groot N.N."/>
        </authorList>
    </citation>
    <scope>NUCLEOTIDE SEQUENCE [LARGE SCALE GENOMIC DNA]</scope>
    <source>
        <strain evidence="5 6">DSM 21019</strain>
    </source>
</reference>
<keyword evidence="2 5" id="KW-0808">Transferase</keyword>
<evidence type="ECO:0000256" key="4">
    <source>
        <dbReference type="ARBA" id="ARBA00023315"/>
    </source>
</evidence>
<dbReference type="Gene3D" id="2.160.10.10">
    <property type="entry name" value="Hexapeptide repeat proteins"/>
    <property type="match status" value="1"/>
</dbReference>
<dbReference type="EMBL" id="FOYQ01000002">
    <property type="protein sequence ID" value="SFR48397.1"/>
    <property type="molecule type" value="Genomic_DNA"/>
</dbReference>
<comment type="similarity">
    <text evidence="1">Belongs to the transferase hexapeptide repeat family.</text>
</comment>
<dbReference type="PANTHER" id="PTHR43300">
    <property type="entry name" value="ACETYLTRANSFERASE"/>
    <property type="match status" value="1"/>
</dbReference>
<evidence type="ECO:0000256" key="3">
    <source>
        <dbReference type="ARBA" id="ARBA00022737"/>
    </source>
</evidence>
<dbReference type="PROSITE" id="PS00101">
    <property type="entry name" value="HEXAPEP_TRANSFERASES"/>
    <property type="match status" value="1"/>
</dbReference>
<gene>
    <name evidence="5" type="ORF">SAMN04490243_2087</name>
</gene>
<dbReference type="InterPro" id="IPR011004">
    <property type="entry name" value="Trimer_LpxA-like_sf"/>
</dbReference>
<dbReference type="InterPro" id="IPR018357">
    <property type="entry name" value="Hexapep_transf_CS"/>
</dbReference>